<dbReference type="SFLD" id="SFLDG01384">
    <property type="entry name" value="thioether_bond_formation_requi"/>
    <property type="match status" value="1"/>
</dbReference>
<dbReference type="SFLD" id="SFLDG01386">
    <property type="entry name" value="main_SPASM_domain-containing"/>
    <property type="match status" value="1"/>
</dbReference>
<evidence type="ECO:0000256" key="5">
    <source>
        <dbReference type="ARBA" id="ARBA00023004"/>
    </source>
</evidence>
<dbReference type="SFLD" id="SFLDS00029">
    <property type="entry name" value="Radical_SAM"/>
    <property type="match status" value="1"/>
</dbReference>
<dbReference type="PROSITE" id="PS51918">
    <property type="entry name" value="RADICAL_SAM"/>
    <property type="match status" value="1"/>
</dbReference>
<evidence type="ECO:0000256" key="7">
    <source>
        <dbReference type="ARBA" id="ARBA00023601"/>
    </source>
</evidence>
<dbReference type="PANTHER" id="PTHR43273">
    <property type="entry name" value="ANAEROBIC SULFATASE-MATURATING ENZYME HOMOLOG ASLB-RELATED"/>
    <property type="match status" value="1"/>
</dbReference>
<evidence type="ECO:0000313" key="10">
    <source>
        <dbReference type="Proteomes" id="UP001187066"/>
    </source>
</evidence>
<keyword evidence="10" id="KW-1185">Reference proteome</keyword>
<comment type="similarity">
    <text evidence="7">Belongs to the radical SAM superfamily. Anaerobic sulfatase-maturating enzyme family.</text>
</comment>
<evidence type="ECO:0000256" key="2">
    <source>
        <dbReference type="ARBA" id="ARBA00022485"/>
    </source>
</evidence>
<dbReference type="InterPro" id="IPR047207">
    <property type="entry name" value="SPASM_anSME"/>
</dbReference>
<proteinExistence type="inferred from homology"/>
<dbReference type="Proteomes" id="UP001187066">
    <property type="component" value="Unassembled WGS sequence"/>
</dbReference>
<organism evidence="9 10">
    <name type="scientific">Atlantibacter subterraneus</name>
    <dbReference type="NCBI Taxonomy" id="255519"/>
    <lineage>
        <taxon>Bacteria</taxon>
        <taxon>Pseudomonadati</taxon>
        <taxon>Pseudomonadota</taxon>
        <taxon>Gammaproteobacteria</taxon>
        <taxon>Enterobacterales</taxon>
        <taxon>Enterobacteriaceae</taxon>
        <taxon>Atlantibacter</taxon>
    </lineage>
</organism>
<evidence type="ECO:0000259" key="8">
    <source>
        <dbReference type="PROSITE" id="PS51918"/>
    </source>
</evidence>
<evidence type="ECO:0000256" key="1">
    <source>
        <dbReference type="ARBA" id="ARBA00001966"/>
    </source>
</evidence>
<dbReference type="SFLD" id="SFLDG01072">
    <property type="entry name" value="dehydrogenase_like"/>
    <property type="match status" value="1"/>
</dbReference>
<protein>
    <submittedName>
        <fullName evidence="9">Anaerobic sulfatase maturase</fullName>
    </submittedName>
</protein>
<reference evidence="9 10" key="1">
    <citation type="submission" date="2023-10" db="EMBL/GenBank/DDBJ databases">
        <authorList>
            <person name="Dale J."/>
        </authorList>
    </citation>
    <scope>NUCLEOTIDE SEQUENCE [LARGE SCALE GENOMIC DNA]</scope>
    <source>
        <strain evidence="9 10">2023EL-00970</strain>
    </source>
</reference>
<gene>
    <name evidence="9" type="ORF">R4P48_19520</name>
</gene>
<dbReference type="RefSeq" id="WP_317679257.1">
    <property type="nucleotide sequence ID" value="NZ_JAWLOF010000018.1"/>
</dbReference>
<feature type="domain" description="Radical SAM core" evidence="8">
    <location>
        <begin position="1"/>
        <end position="220"/>
    </location>
</feature>
<dbReference type="PANTHER" id="PTHR43273:SF3">
    <property type="entry name" value="ANAEROBIC SULFATASE-MATURATING ENZYME HOMOLOG ASLB-RELATED"/>
    <property type="match status" value="1"/>
</dbReference>
<dbReference type="NCBIfam" id="TIGR03942">
    <property type="entry name" value="sulfatase_rSAM"/>
    <property type="match status" value="1"/>
</dbReference>
<accession>A0ABU4E6V0</accession>
<dbReference type="SFLD" id="SFLDF00285">
    <property type="entry name" value="anaerobic_Ser-type_sulfatase-m"/>
    <property type="match status" value="1"/>
</dbReference>
<keyword evidence="2" id="KW-0004">4Fe-4S</keyword>
<dbReference type="Pfam" id="PF13186">
    <property type="entry name" value="SPASM"/>
    <property type="match status" value="1"/>
</dbReference>
<dbReference type="CDD" id="cd01335">
    <property type="entry name" value="Radical_SAM"/>
    <property type="match status" value="1"/>
</dbReference>
<dbReference type="NCBIfam" id="TIGR04085">
    <property type="entry name" value="rSAM_more_4Fe4S"/>
    <property type="match status" value="1"/>
</dbReference>
<dbReference type="InterPro" id="IPR034491">
    <property type="entry name" value="Anaerob_Ser_sulfatase-maturase"/>
</dbReference>
<dbReference type="InterPro" id="IPR013785">
    <property type="entry name" value="Aldolase_TIM"/>
</dbReference>
<dbReference type="Gene3D" id="3.20.20.70">
    <property type="entry name" value="Aldolase class I"/>
    <property type="match status" value="1"/>
</dbReference>
<keyword evidence="6" id="KW-0411">Iron-sulfur</keyword>
<comment type="cofactor">
    <cofactor evidence="1">
        <name>[4Fe-4S] cluster</name>
        <dbReference type="ChEBI" id="CHEBI:49883"/>
    </cofactor>
</comment>
<dbReference type="Pfam" id="PF04055">
    <property type="entry name" value="Radical_SAM"/>
    <property type="match status" value="1"/>
</dbReference>
<dbReference type="CDD" id="cd21120">
    <property type="entry name" value="SPASM_anSME"/>
    <property type="match status" value="1"/>
</dbReference>
<dbReference type="SUPFAM" id="SSF102114">
    <property type="entry name" value="Radical SAM enzymes"/>
    <property type="match status" value="1"/>
</dbReference>
<dbReference type="InterPro" id="IPR007197">
    <property type="entry name" value="rSAM"/>
</dbReference>
<dbReference type="InterPro" id="IPR023885">
    <property type="entry name" value="4Fe4S-binding_SPASM_dom"/>
</dbReference>
<keyword evidence="4" id="KW-0479">Metal-binding</keyword>
<name>A0ABU4E6V0_9ENTR</name>
<dbReference type="SFLD" id="SFLDG01067">
    <property type="entry name" value="SPASM/twitch_domain_containing"/>
    <property type="match status" value="1"/>
</dbReference>
<evidence type="ECO:0000256" key="6">
    <source>
        <dbReference type="ARBA" id="ARBA00023014"/>
    </source>
</evidence>
<evidence type="ECO:0000256" key="4">
    <source>
        <dbReference type="ARBA" id="ARBA00022723"/>
    </source>
</evidence>
<comment type="caution">
    <text evidence="9">The sequence shown here is derived from an EMBL/GenBank/DDBJ whole genome shotgun (WGS) entry which is preliminary data.</text>
</comment>
<evidence type="ECO:0000313" key="9">
    <source>
        <dbReference type="EMBL" id="MDV7024853.1"/>
    </source>
</evidence>
<keyword evidence="5" id="KW-0408">Iron</keyword>
<dbReference type="InterPro" id="IPR023867">
    <property type="entry name" value="Sulphatase_maturase_rSAM"/>
</dbReference>
<evidence type="ECO:0000256" key="3">
    <source>
        <dbReference type="ARBA" id="ARBA00022691"/>
    </source>
</evidence>
<keyword evidence="3" id="KW-0949">S-adenosyl-L-methionine</keyword>
<sequence>MTGCHVMAKPASSRCNLRCRYCFYLDKTQQPTMDDATLERFIVQHIDAQPGHEVQFAWQGGEPTLCGLDFFRRVAALQHRYANGKRIRNAFQTNGILLNEEWCQFFHDNGWLVGISLDGPADLHDSLRISRTGNPTHHKVLRAIGMLRACEVEFNLLVVVNSHNSQYPKRMYRYLRALGTAHLQFIPLMELDEHQHPDEHSVDPKAWGNFLCRVFDIWVREDIGRVFIQLFDSTLGVWSGFASQMCSLSETCGHAFALEANGDLYQCDHYVYPAFRLGNIHTTTLGEMNTSSAAFSFGQYKMQSLVETCKRCPVLRLCHGDCPKHRDGSGKSALCDGYRDFFTHSAPHMRVMRDLIAQHRSPMELMTMLAHQRS</sequence>
<dbReference type="InterPro" id="IPR058240">
    <property type="entry name" value="rSAM_sf"/>
</dbReference>
<dbReference type="EMBL" id="JAWLOF010000018">
    <property type="protein sequence ID" value="MDV7024853.1"/>
    <property type="molecule type" value="Genomic_DNA"/>
</dbReference>